<dbReference type="FunFam" id="3.40.50.200:FF:000006">
    <property type="entry name" value="Subtilisin-like protease SBT1.5"/>
    <property type="match status" value="1"/>
</dbReference>
<evidence type="ECO:0000256" key="1">
    <source>
        <dbReference type="ARBA" id="ARBA00011073"/>
    </source>
</evidence>
<dbReference type="FunFam" id="2.60.40.2310:FF:000001">
    <property type="entry name" value="Subtilisin-like protease SBT1.5"/>
    <property type="match status" value="1"/>
</dbReference>
<dbReference type="InterPro" id="IPR041469">
    <property type="entry name" value="Subtilisin-like_FN3"/>
</dbReference>
<dbReference type="Gene3D" id="3.40.50.200">
    <property type="entry name" value="Peptidase S8/S53 domain"/>
    <property type="match status" value="1"/>
</dbReference>
<keyword evidence="4 7" id="KW-0378">Hydrolase</keyword>
<dbReference type="InterPro" id="IPR034197">
    <property type="entry name" value="Peptidases_S8_3"/>
</dbReference>
<dbReference type="InterPro" id="IPR036852">
    <property type="entry name" value="Peptidase_S8/S53_dom_sf"/>
</dbReference>
<dbReference type="Pfam" id="PF05922">
    <property type="entry name" value="Inhibitor_I9"/>
    <property type="match status" value="1"/>
</dbReference>
<feature type="signal peptide" evidence="8">
    <location>
        <begin position="1"/>
        <end position="25"/>
    </location>
</feature>
<dbReference type="PANTHER" id="PTHR10795">
    <property type="entry name" value="PROPROTEIN CONVERTASE SUBTILISIN/KEXIN"/>
    <property type="match status" value="1"/>
</dbReference>
<gene>
    <name evidence="13" type="ORF">EJB05_49854</name>
</gene>
<dbReference type="GO" id="GO:0006508">
    <property type="term" value="P:proteolysis"/>
    <property type="evidence" value="ECO:0007669"/>
    <property type="project" value="UniProtKB-KW"/>
</dbReference>
<evidence type="ECO:0000259" key="11">
    <source>
        <dbReference type="Pfam" id="PF05922"/>
    </source>
</evidence>
<evidence type="ECO:0000259" key="10">
    <source>
        <dbReference type="Pfam" id="PF02225"/>
    </source>
</evidence>
<feature type="domain" description="Inhibitor I9" evidence="11">
    <location>
        <begin position="34"/>
        <end position="119"/>
    </location>
</feature>
<feature type="non-terminal residue" evidence="13">
    <location>
        <position position="1"/>
    </location>
</feature>
<dbReference type="SUPFAM" id="SSF52743">
    <property type="entry name" value="Subtilisin-like"/>
    <property type="match status" value="1"/>
</dbReference>
<reference evidence="13 14" key="1">
    <citation type="journal article" date="2019" name="Sci. Rep.">
        <title>A high-quality genome of Eragrostis curvula grass provides insights into Poaceae evolution and supports new strategies to enhance forage quality.</title>
        <authorList>
            <person name="Carballo J."/>
            <person name="Santos B.A.C.M."/>
            <person name="Zappacosta D."/>
            <person name="Garbus I."/>
            <person name="Selva J.P."/>
            <person name="Gallo C.A."/>
            <person name="Diaz A."/>
            <person name="Albertini E."/>
            <person name="Caccamo M."/>
            <person name="Echenique V."/>
        </authorList>
    </citation>
    <scope>NUCLEOTIDE SEQUENCE [LARGE SCALE GENOMIC DNA]</scope>
    <source>
        <strain evidence="14">cv. Victoria</strain>
        <tissue evidence="13">Leaf</tissue>
    </source>
</reference>
<dbReference type="InterPro" id="IPR003137">
    <property type="entry name" value="PA_domain"/>
</dbReference>
<dbReference type="CDD" id="cd04852">
    <property type="entry name" value="Peptidases_S8_3"/>
    <property type="match status" value="1"/>
</dbReference>
<evidence type="ECO:0000256" key="2">
    <source>
        <dbReference type="ARBA" id="ARBA00022670"/>
    </source>
</evidence>
<dbReference type="EMBL" id="RWGY01000051">
    <property type="protein sequence ID" value="TVU06630.1"/>
    <property type="molecule type" value="Genomic_DNA"/>
</dbReference>
<dbReference type="OrthoDB" id="206201at2759"/>
<feature type="domain" description="PA" evidence="10">
    <location>
        <begin position="405"/>
        <end position="479"/>
    </location>
</feature>
<dbReference type="InterPro" id="IPR037045">
    <property type="entry name" value="S8pro/Inhibitor_I9_sf"/>
</dbReference>
<dbReference type="GO" id="GO:0004252">
    <property type="term" value="F:serine-type endopeptidase activity"/>
    <property type="evidence" value="ECO:0007669"/>
    <property type="project" value="UniProtKB-UniRule"/>
</dbReference>
<dbReference type="Proteomes" id="UP000324897">
    <property type="component" value="Unassembled WGS sequence"/>
</dbReference>
<dbReference type="Gene3D" id="2.60.40.2310">
    <property type="match status" value="1"/>
</dbReference>
<dbReference type="InterPro" id="IPR010259">
    <property type="entry name" value="S8pro/Inhibitor_I9"/>
</dbReference>
<evidence type="ECO:0000256" key="7">
    <source>
        <dbReference type="PROSITE-ProRule" id="PRU01240"/>
    </source>
</evidence>
<dbReference type="Gene3D" id="3.30.70.80">
    <property type="entry name" value="Peptidase S8 propeptide/proteinase inhibitor I9"/>
    <property type="match status" value="1"/>
</dbReference>
<evidence type="ECO:0000256" key="5">
    <source>
        <dbReference type="ARBA" id="ARBA00022825"/>
    </source>
</evidence>
<evidence type="ECO:0000259" key="9">
    <source>
        <dbReference type="Pfam" id="PF00082"/>
    </source>
</evidence>
<comment type="caution">
    <text evidence="13">The sequence shown here is derived from an EMBL/GenBank/DDBJ whole genome shotgun (WGS) entry which is preliminary data.</text>
</comment>
<evidence type="ECO:0000256" key="3">
    <source>
        <dbReference type="ARBA" id="ARBA00022729"/>
    </source>
</evidence>
<keyword evidence="3 8" id="KW-0732">Signal</keyword>
<dbReference type="CDD" id="cd02120">
    <property type="entry name" value="PA_subtilisin_like"/>
    <property type="match status" value="1"/>
</dbReference>
<keyword evidence="14" id="KW-1185">Reference proteome</keyword>
<dbReference type="Pfam" id="PF17766">
    <property type="entry name" value="fn3_6"/>
    <property type="match status" value="1"/>
</dbReference>
<evidence type="ECO:0000313" key="13">
    <source>
        <dbReference type="EMBL" id="TVU06630.1"/>
    </source>
</evidence>
<dbReference type="InterPro" id="IPR023828">
    <property type="entry name" value="Peptidase_S8_Ser-AS"/>
</dbReference>
<dbReference type="FunFam" id="3.50.30.30:FF:000005">
    <property type="entry name" value="subtilisin-like protease SBT1.5"/>
    <property type="match status" value="1"/>
</dbReference>
<organism evidence="13 14">
    <name type="scientific">Eragrostis curvula</name>
    <name type="common">weeping love grass</name>
    <dbReference type="NCBI Taxonomy" id="38414"/>
    <lineage>
        <taxon>Eukaryota</taxon>
        <taxon>Viridiplantae</taxon>
        <taxon>Streptophyta</taxon>
        <taxon>Embryophyta</taxon>
        <taxon>Tracheophyta</taxon>
        <taxon>Spermatophyta</taxon>
        <taxon>Magnoliopsida</taxon>
        <taxon>Liliopsida</taxon>
        <taxon>Poales</taxon>
        <taxon>Poaceae</taxon>
        <taxon>PACMAD clade</taxon>
        <taxon>Chloridoideae</taxon>
        <taxon>Eragrostideae</taxon>
        <taxon>Eragrostidinae</taxon>
        <taxon>Eragrostis</taxon>
    </lineage>
</organism>
<feature type="active site" description="Charge relay system" evidence="6 7">
    <location>
        <position position="225"/>
    </location>
</feature>
<evidence type="ECO:0000313" key="14">
    <source>
        <dbReference type="Proteomes" id="UP000324897"/>
    </source>
</evidence>
<evidence type="ECO:0008006" key="15">
    <source>
        <dbReference type="Google" id="ProtNLM"/>
    </source>
</evidence>
<evidence type="ECO:0000256" key="4">
    <source>
        <dbReference type="ARBA" id="ARBA00022801"/>
    </source>
</evidence>
<dbReference type="PROSITE" id="PS51892">
    <property type="entry name" value="SUBTILASE"/>
    <property type="match status" value="1"/>
</dbReference>
<dbReference type="Pfam" id="PF00082">
    <property type="entry name" value="Peptidase_S8"/>
    <property type="match status" value="1"/>
</dbReference>
<dbReference type="InterPro" id="IPR000209">
    <property type="entry name" value="Peptidase_S8/S53_dom"/>
</dbReference>
<feature type="chain" id="PRO_5023873014" description="Subtilisin-like protease" evidence="8">
    <location>
        <begin position="26"/>
        <end position="779"/>
    </location>
</feature>
<feature type="active site" description="Charge relay system" evidence="6 7">
    <location>
        <position position="566"/>
    </location>
</feature>
<evidence type="ECO:0000259" key="12">
    <source>
        <dbReference type="Pfam" id="PF17766"/>
    </source>
</evidence>
<keyword evidence="2 7" id="KW-0645">Protease</keyword>
<proteinExistence type="inferred from homology"/>
<dbReference type="AlphaFoldDB" id="A0A5J9T5H6"/>
<comment type="similarity">
    <text evidence="1 7">Belongs to the peptidase S8 family.</text>
</comment>
<feature type="domain" description="Subtilisin-like protease fibronectin type-III" evidence="12">
    <location>
        <begin position="679"/>
        <end position="775"/>
    </location>
</feature>
<dbReference type="Pfam" id="PF02225">
    <property type="entry name" value="PA"/>
    <property type="match status" value="1"/>
</dbReference>
<protein>
    <recommendedName>
        <fullName evidence="15">Subtilisin-like protease</fullName>
    </recommendedName>
</protein>
<dbReference type="InterPro" id="IPR015500">
    <property type="entry name" value="Peptidase_S8_subtilisin-rel"/>
</dbReference>
<accession>A0A5J9T5H6</accession>
<dbReference type="InterPro" id="IPR045051">
    <property type="entry name" value="SBT"/>
</dbReference>
<dbReference type="Gramene" id="TVU06630">
    <property type="protein sequence ID" value="TVU06630"/>
    <property type="gene ID" value="EJB05_49854"/>
</dbReference>
<dbReference type="PRINTS" id="PR00723">
    <property type="entry name" value="SUBTILISIN"/>
</dbReference>
<name>A0A5J9T5H6_9POAL</name>
<evidence type="ECO:0000256" key="8">
    <source>
        <dbReference type="SAM" id="SignalP"/>
    </source>
</evidence>
<evidence type="ECO:0000256" key="6">
    <source>
        <dbReference type="PIRSR" id="PIRSR615500-1"/>
    </source>
</evidence>
<dbReference type="Gene3D" id="3.50.30.30">
    <property type="match status" value="1"/>
</dbReference>
<feature type="domain" description="Peptidase S8/S53" evidence="9">
    <location>
        <begin position="147"/>
        <end position="610"/>
    </location>
</feature>
<feature type="active site" description="Charge relay system" evidence="6 7">
    <location>
        <position position="156"/>
    </location>
</feature>
<sequence>MASRRLLLFAGALLLCAAEWHLAQAYKKARILSSYIVYLGAHAYGRDASPVEHARATESHHELLASVLGSKEVAQKSIFYSYTKNINGFAAHIEEEVANQIAKHHEVVMVVESKMLKLHTTRSWDFMDLERDGQILPDSIWKRARFGQDVIVANLDSGVWPESSSFTDEGMSEVPARWKGSCPDSAKYAVPCNKKLIGAKFFNQDMLRSNPAAVDANWTRDTEGHGTHTLSTAAGRFVPRANLFGYANGTAKGGAPGARAAAYKVCWKGECAAADVLAGFEAAIHDGADVISVSFGQDAPLADAATLLQEPVTLGSLHAAVHGVSVVCSAGNSGPYDDTVVNAAPWVTTVAASTVDRDFPNDVKLGNSVTMKGMSLESTTLRSDKLYPVIDARHAAAAGVSPYDAANCGAGTLDRAKTEGKIVVCTRGGEVARVAKGMTVLAAGGAGMILANGKMDGDDIVADPHVLPATMITYTEAVSLYTYMSSTTSPVANISPSKTEVGVKNSPSMAAFSSRGPSGTLPYLLKPDIAAPGVDILAAFTEYVSPAEGVSADARRSDYAILSGTSMACPHVSGVVALLKAARPDWSPAAMRSAVMTTARTQDNTGAPMRDHDGAEANAFAYGAGNVHPNRAVDPGLVYDAGADDYFAFLCAMGFDTNHMKKLSAGKFACPAKPPPMEDLNYPSIVVPALRGNQTVARRLKNVDARPVQYRASWRAPFGITMDVEPKILEFAKPGEEKEFKVTVTSQKDKLGMGYVFGRLVWSDGTHYVRSPVVVNALA</sequence>
<dbReference type="FunFam" id="3.30.70.80:FF:000002">
    <property type="entry name" value="Subtilisin-like protease SBT5.3"/>
    <property type="match status" value="1"/>
</dbReference>
<keyword evidence="5 7" id="KW-0720">Serine protease</keyword>
<dbReference type="PROSITE" id="PS00138">
    <property type="entry name" value="SUBTILASE_SER"/>
    <property type="match status" value="1"/>
</dbReference>